<reference evidence="4 5" key="1">
    <citation type="submission" date="2018-05" db="EMBL/GenBank/DDBJ databases">
        <title>Chitinophaga sp. K3CV102501T nov., isolated from isolated from a monsoon evergreen broad-leaved forest soil.</title>
        <authorList>
            <person name="Lv Y."/>
        </authorList>
    </citation>
    <scope>NUCLEOTIDE SEQUENCE [LARGE SCALE GENOMIC DNA]</scope>
    <source>
        <strain evidence="4 5">GDMCC 1.1325</strain>
    </source>
</reference>
<feature type="transmembrane region" description="Helical" evidence="1">
    <location>
        <begin position="13"/>
        <end position="31"/>
    </location>
</feature>
<protein>
    <recommendedName>
        <fullName evidence="6">FecR protein domain-containing protein</fullName>
    </recommendedName>
</protein>
<evidence type="ECO:0000313" key="4">
    <source>
        <dbReference type="EMBL" id="RBL92162.1"/>
    </source>
</evidence>
<dbReference type="Pfam" id="PF04773">
    <property type="entry name" value="FecR"/>
    <property type="match status" value="1"/>
</dbReference>
<evidence type="ECO:0000259" key="3">
    <source>
        <dbReference type="Pfam" id="PF16344"/>
    </source>
</evidence>
<dbReference type="OrthoDB" id="673084at2"/>
<dbReference type="PANTHER" id="PTHR30273:SF2">
    <property type="entry name" value="PROTEIN FECR"/>
    <property type="match status" value="1"/>
</dbReference>
<sequence>MLFKSDASRNSRGWLYVLLLVITGAVVLLTWKLKEPAKPEAITAVNLEVPGVQYLLHQGETGRRTRITLPDSSVVILNSASTLRVPVNYAPSNRAVILDGDAFFDVKPGKDSFTVTSHILRAAVLGTSFRMRGFSSQQGATFYQLTGTCRIGKSYHSATDNQPEILERGQMVLANKEIDLMEKETYHPEELEAWLSDTLRIKDATPMAVSRILEEWFGVEVEMRGDASKSRTITEAAFYNATLDDVLSNLSSQQDFKYKINKNKVLLIF</sequence>
<feature type="domain" description="FecR protein" evidence="2">
    <location>
        <begin position="61"/>
        <end position="133"/>
    </location>
</feature>
<dbReference type="AlphaFoldDB" id="A0A365Y0L6"/>
<dbReference type="Gene3D" id="3.55.50.30">
    <property type="match status" value="1"/>
</dbReference>
<feature type="domain" description="Protein FecR C-terminal" evidence="3">
    <location>
        <begin position="208"/>
        <end position="266"/>
    </location>
</feature>
<keyword evidence="5" id="KW-1185">Reference proteome</keyword>
<dbReference type="PANTHER" id="PTHR30273">
    <property type="entry name" value="PERIPLASMIC SIGNAL SENSOR AND SIGMA FACTOR ACTIVATOR FECR-RELATED"/>
    <property type="match status" value="1"/>
</dbReference>
<comment type="caution">
    <text evidence="4">The sequence shown here is derived from an EMBL/GenBank/DDBJ whole genome shotgun (WGS) entry which is preliminary data.</text>
</comment>
<dbReference type="RefSeq" id="WP_113614761.1">
    <property type="nucleotide sequence ID" value="NZ_QFFJ01000001.1"/>
</dbReference>
<accession>A0A365Y0L6</accession>
<evidence type="ECO:0000256" key="1">
    <source>
        <dbReference type="SAM" id="Phobius"/>
    </source>
</evidence>
<keyword evidence="1" id="KW-0472">Membrane</keyword>
<keyword evidence="1" id="KW-0812">Transmembrane</keyword>
<dbReference type="Proteomes" id="UP000253410">
    <property type="component" value="Unassembled WGS sequence"/>
</dbReference>
<dbReference type="Pfam" id="PF16344">
    <property type="entry name" value="FecR_C"/>
    <property type="match status" value="1"/>
</dbReference>
<dbReference type="Gene3D" id="2.60.120.1440">
    <property type="match status" value="1"/>
</dbReference>
<evidence type="ECO:0008006" key="6">
    <source>
        <dbReference type="Google" id="ProtNLM"/>
    </source>
</evidence>
<dbReference type="InterPro" id="IPR032508">
    <property type="entry name" value="FecR_C"/>
</dbReference>
<dbReference type="GO" id="GO:0016989">
    <property type="term" value="F:sigma factor antagonist activity"/>
    <property type="evidence" value="ECO:0007669"/>
    <property type="project" value="TreeGrafter"/>
</dbReference>
<dbReference type="InterPro" id="IPR006860">
    <property type="entry name" value="FecR"/>
</dbReference>
<dbReference type="InterPro" id="IPR012373">
    <property type="entry name" value="Ferrdict_sens_TM"/>
</dbReference>
<evidence type="ECO:0000313" key="5">
    <source>
        <dbReference type="Proteomes" id="UP000253410"/>
    </source>
</evidence>
<keyword evidence="1" id="KW-1133">Transmembrane helix</keyword>
<organism evidence="4 5">
    <name type="scientific">Chitinophaga flava</name>
    <dbReference type="NCBI Taxonomy" id="2259036"/>
    <lineage>
        <taxon>Bacteria</taxon>
        <taxon>Pseudomonadati</taxon>
        <taxon>Bacteroidota</taxon>
        <taxon>Chitinophagia</taxon>
        <taxon>Chitinophagales</taxon>
        <taxon>Chitinophagaceae</taxon>
        <taxon>Chitinophaga</taxon>
    </lineage>
</organism>
<name>A0A365Y0L6_9BACT</name>
<dbReference type="EMBL" id="QFFJ01000001">
    <property type="protein sequence ID" value="RBL92162.1"/>
    <property type="molecule type" value="Genomic_DNA"/>
</dbReference>
<proteinExistence type="predicted"/>
<evidence type="ECO:0000259" key="2">
    <source>
        <dbReference type="Pfam" id="PF04773"/>
    </source>
</evidence>
<gene>
    <name evidence="4" type="ORF">DF182_06075</name>
</gene>